<sequence>MLGVEITSGYIMLFSLQPKEKSERSTIDKQAWYTWLKETLKSVVKKQELMIGPITDTQVPVLFLCKKTIEKIHFRSYAQSIIEKINSLFNREPYHADLRVGVGLPYNHAHELNKSYHEAVLAFGNCQGLRIRSFYLA</sequence>
<organism evidence="2 3">
    <name type="scientific">Neobacillus pocheonensis</name>
    <dbReference type="NCBI Taxonomy" id="363869"/>
    <lineage>
        <taxon>Bacteria</taxon>
        <taxon>Bacillati</taxon>
        <taxon>Bacillota</taxon>
        <taxon>Bacilli</taxon>
        <taxon>Bacillales</taxon>
        <taxon>Bacillaceae</taxon>
        <taxon>Neobacillus</taxon>
    </lineage>
</organism>
<dbReference type="Proteomes" id="UP001523262">
    <property type="component" value="Unassembled WGS sequence"/>
</dbReference>
<evidence type="ECO:0000313" key="3">
    <source>
        <dbReference type="Proteomes" id="UP001523262"/>
    </source>
</evidence>
<comment type="caution">
    <text evidence="2">The sequence shown here is derived from an EMBL/GenBank/DDBJ whole genome shotgun (WGS) entry which is preliminary data.</text>
</comment>
<keyword evidence="3" id="KW-1185">Reference proteome</keyword>
<name>A0ABT0WIQ6_9BACI</name>
<evidence type="ECO:0000313" key="2">
    <source>
        <dbReference type="EMBL" id="MCM2536207.1"/>
    </source>
</evidence>
<evidence type="ECO:0000259" key="1">
    <source>
        <dbReference type="Pfam" id="PF17853"/>
    </source>
</evidence>
<dbReference type="Pfam" id="PF17853">
    <property type="entry name" value="GGDEF_2"/>
    <property type="match status" value="1"/>
</dbReference>
<dbReference type="EMBL" id="JAMQCR010000004">
    <property type="protein sequence ID" value="MCM2536207.1"/>
    <property type="molecule type" value="Genomic_DNA"/>
</dbReference>
<proteinExistence type="predicted"/>
<gene>
    <name evidence="2" type="ORF">NDK43_32940</name>
</gene>
<feature type="domain" description="CdaR GGDEF-like" evidence="1">
    <location>
        <begin position="24"/>
        <end position="122"/>
    </location>
</feature>
<reference evidence="2 3" key="1">
    <citation type="submission" date="2022-06" db="EMBL/GenBank/DDBJ databases">
        <authorList>
            <person name="Jeon C.O."/>
        </authorList>
    </citation>
    <scope>NUCLEOTIDE SEQUENCE [LARGE SCALE GENOMIC DNA]</scope>
    <source>
        <strain evidence="2 3">KCTC 13943</strain>
    </source>
</reference>
<dbReference type="InterPro" id="IPR041522">
    <property type="entry name" value="CdaR_GGDEF"/>
</dbReference>
<accession>A0ABT0WIQ6</accession>
<protein>
    <recommendedName>
        <fullName evidence="1">CdaR GGDEF-like domain-containing protein</fullName>
    </recommendedName>
</protein>